<reference evidence="10" key="1">
    <citation type="journal article" date="2015" name="Nature">
        <title>Complex archaea that bridge the gap between prokaryotes and eukaryotes.</title>
        <authorList>
            <person name="Spang A."/>
            <person name="Saw J.H."/>
            <person name="Jorgensen S.L."/>
            <person name="Zaremba-Niedzwiedzka K."/>
            <person name="Martijn J."/>
            <person name="Lind A.E."/>
            <person name="van Eijk R."/>
            <person name="Schleper C."/>
            <person name="Guy L."/>
            <person name="Ettema T.J."/>
        </authorList>
    </citation>
    <scope>NUCLEOTIDE SEQUENCE</scope>
</reference>
<dbReference type="CDD" id="cd16913">
    <property type="entry name" value="YkuD_like"/>
    <property type="match status" value="1"/>
</dbReference>
<name>A0A0F9TWS0_9ZZZZ</name>
<comment type="pathway">
    <text evidence="1">Cell wall biogenesis; peptidoglycan biosynthesis.</text>
</comment>
<dbReference type="GO" id="GO:0008360">
    <property type="term" value="P:regulation of cell shape"/>
    <property type="evidence" value="ECO:0007669"/>
    <property type="project" value="UniProtKB-KW"/>
</dbReference>
<dbReference type="GO" id="GO:0018104">
    <property type="term" value="P:peptidoglycan-protein cross-linking"/>
    <property type="evidence" value="ECO:0007669"/>
    <property type="project" value="TreeGrafter"/>
</dbReference>
<keyword evidence="3" id="KW-0328">Glycosyltransferase</keyword>
<dbReference type="InterPro" id="IPR018392">
    <property type="entry name" value="LysM"/>
</dbReference>
<keyword evidence="5" id="KW-0378">Hydrolase</keyword>
<dbReference type="Pfam" id="PF03734">
    <property type="entry name" value="YkuD"/>
    <property type="match status" value="1"/>
</dbReference>
<feature type="domain" description="L,D-TPase catalytic" evidence="9">
    <location>
        <begin position="93"/>
        <end position="232"/>
    </location>
</feature>
<evidence type="ECO:0000256" key="1">
    <source>
        <dbReference type="ARBA" id="ARBA00004752"/>
    </source>
</evidence>
<evidence type="ECO:0000256" key="7">
    <source>
        <dbReference type="ARBA" id="ARBA00022984"/>
    </source>
</evidence>
<evidence type="ECO:0000256" key="3">
    <source>
        <dbReference type="ARBA" id="ARBA00022676"/>
    </source>
</evidence>
<evidence type="ECO:0000256" key="6">
    <source>
        <dbReference type="ARBA" id="ARBA00022960"/>
    </source>
</evidence>
<dbReference type="SUPFAM" id="SSF141523">
    <property type="entry name" value="L,D-transpeptidase catalytic domain-like"/>
    <property type="match status" value="1"/>
</dbReference>
<proteinExistence type="inferred from homology"/>
<dbReference type="InterPro" id="IPR005490">
    <property type="entry name" value="LD_TPept_cat_dom"/>
</dbReference>
<dbReference type="CDD" id="cd00118">
    <property type="entry name" value="LysM"/>
    <property type="match status" value="1"/>
</dbReference>
<dbReference type="EMBL" id="LAZR01001363">
    <property type="protein sequence ID" value="KKN45838.1"/>
    <property type="molecule type" value="Genomic_DNA"/>
</dbReference>
<evidence type="ECO:0000313" key="10">
    <source>
        <dbReference type="EMBL" id="KKN45838.1"/>
    </source>
</evidence>
<evidence type="ECO:0000259" key="9">
    <source>
        <dbReference type="PROSITE" id="PS52029"/>
    </source>
</evidence>
<dbReference type="GO" id="GO:0071555">
    <property type="term" value="P:cell wall organization"/>
    <property type="evidence" value="ECO:0007669"/>
    <property type="project" value="UniProtKB-KW"/>
</dbReference>
<protein>
    <recommendedName>
        <fullName evidence="9">L,D-TPase catalytic domain-containing protein</fullName>
    </recommendedName>
</protein>
<evidence type="ECO:0000256" key="2">
    <source>
        <dbReference type="ARBA" id="ARBA00005992"/>
    </source>
</evidence>
<comment type="caution">
    <text evidence="10">The sequence shown here is derived from an EMBL/GenBank/DDBJ whole genome shotgun (WGS) entry which is preliminary data.</text>
</comment>
<keyword evidence="6" id="KW-0133">Cell shape</keyword>
<sequence length="387" mass="42613">MLKRLLFISLGLLSSAQSLATTFVIKQDEASVVGHNMIVYSHQKDTLLDIGRQFDLGFSDIVDANPGVDPWLPGENTPVVVPTRFIMPNAPHKGIVINIAELRLYYFPENKNGEPRRVITHPIGIGREGWGTPLGKAKITQKKKDPTWTPPESIRKEHLEKGDPLPRVVPAGPDNPLGAYAMRLSMPGYLLHGTDKPYGVGLRVSHGCIRLFPEDIEHMFYATPSGTPVNIVYQPEKAGVRDGELFLESNTPHSDIDKRQGLNMTPMVSAILTAQDKLPSNAGWAFTEDLVREQTSVVKRLGEAQHNRAKDVWFVHGGFKKTAVQKVRAAIDELAMSDLFWPVRDGAVGETLVGPFNSQEEAQSAATKITEQSGVTVWVTQISSDAL</sequence>
<dbReference type="Gene3D" id="2.40.440.10">
    <property type="entry name" value="L,D-transpeptidase catalytic domain-like"/>
    <property type="match status" value="1"/>
</dbReference>
<comment type="similarity">
    <text evidence="2">Belongs to the YkuD family.</text>
</comment>
<keyword evidence="7" id="KW-0573">Peptidoglycan synthesis</keyword>
<gene>
    <name evidence="10" type="ORF">LCGC14_0678940</name>
</gene>
<dbReference type="GO" id="GO:0005576">
    <property type="term" value="C:extracellular region"/>
    <property type="evidence" value="ECO:0007669"/>
    <property type="project" value="TreeGrafter"/>
</dbReference>
<evidence type="ECO:0000256" key="8">
    <source>
        <dbReference type="ARBA" id="ARBA00023316"/>
    </source>
</evidence>
<evidence type="ECO:0000256" key="5">
    <source>
        <dbReference type="ARBA" id="ARBA00022801"/>
    </source>
</evidence>
<keyword evidence="4" id="KW-0808">Transferase</keyword>
<dbReference type="GO" id="GO:0016757">
    <property type="term" value="F:glycosyltransferase activity"/>
    <property type="evidence" value="ECO:0007669"/>
    <property type="project" value="UniProtKB-KW"/>
</dbReference>
<evidence type="ECO:0000256" key="4">
    <source>
        <dbReference type="ARBA" id="ARBA00022679"/>
    </source>
</evidence>
<dbReference type="InterPro" id="IPR038063">
    <property type="entry name" value="Transpep_catalytic_dom"/>
</dbReference>
<keyword evidence="8" id="KW-0961">Cell wall biogenesis/degradation</keyword>
<dbReference type="PANTHER" id="PTHR30582:SF24">
    <property type="entry name" value="L,D-TRANSPEPTIDASE ERFK_SRFK-RELATED"/>
    <property type="match status" value="1"/>
</dbReference>
<dbReference type="AlphaFoldDB" id="A0A0F9TWS0"/>
<dbReference type="InterPro" id="IPR050979">
    <property type="entry name" value="LD-transpeptidase"/>
</dbReference>
<dbReference type="GO" id="GO:0071972">
    <property type="term" value="F:peptidoglycan L,D-transpeptidase activity"/>
    <property type="evidence" value="ECO:0007669"/>
    <property type="project" value="TreeGrafter"/>
</dbReference>
<accession>A0A0F9TWS0</accession>
<dbReference type="UniPathway" id="UPA00219"/>
<dbReference type="PROSITE" id="PS52029">
    <property type="entry name" value="LD_TPASE"/>
    <property type="match status" value="1"/>
</dbReference>
<organism evidence="10">
    <name type="scientific">marine sediment metagenome</name>
    <dbReference type="NCBI Taxonomy" id="412755"/>
    <lineage>
        <taxon>unclassified sequences</taxon>
        <taxon>metagenomes</taxon>
        <taxon>ecological metagenomes</taxon>
    </lineage>
</organism>
<dbReference type="PANTHER" id="PTHR30582">
    <property type="entry name" value="L,D-TRANSPEPTIDASE"/>
    <property type="match status" value="1"/>
</dbReference>